<dbReference type="GeneID" id="24140780"/>
<organism evidence="1 2">
    <name type="scientific">Saprolegnia parasitica (strain CBS 223.65)</name>
    <dbReference type="NCBI Taxonomy" id="695850"/>
    <lineage>
        <taxon>Eukaryota</taxon>
        <taxon>Sar</taxon>
        <taxon>Stramenopiles</taxon>
        <taxon>Oomycota</taxon>
        <taxon>Saprolegniomycetes</taxon>
        <taxon>Saprolegniales</taxon>
        <taxon>Saprolegniaceae</taxon>
        <taxon>Saprolegnia</taxon>
    </lineage>
</organism>
<name>A0A067D3C7_SAPPC</name>
<gene>
    <name evidence="1" type="ORF">SPRG_19390</name>
</gene>
<dbReference type="VEuPathDB" id="FungiDB:SPRG_19390"/>
<dbReference type="AlphaFoldDB" id="A0A067D3C7"/>
<accession>A0A067D3C7</accession>
<keyword evidence="2" id="KW-1185">Reference proteome</keyword>
<reference evidence="1 2" key="1">
    <citation type="journal article" date="2013" name="PLoS Genet.">
        <title>Distinctive expansion of potential virulence genes in the genome of the oomycete fish pathogen Saprolegnia parasitica.</title>
        <authorList>
            <person name="Jiang R.H."/>
            <person name="de Bruijn I."/>
            <person name="Haas B.J."/>
            <person name="Belmonte R."/>
            <person name="Lobach L."/>
            <person name="Christie J."/>
            <person name="van den Ackerveken G."/>
            <person name="Bottin A."/>
            <person name="Bulone V."/>
            <person name="Diaz-Moreno S.M."/>
            <person name="Dumas B."/>
            <person name="Fan L."/>
            <person name="Gaulin E."/>
            <person name="Govers F."/>
            <person name="Grenville-Briggs L.J."/>
            <person name="Horner N.R."/>
            <person name="Levin J.Z."/>
            <person name="Mammella M."/>
            <person name="Meijer H.J."/>
            <person name="Morris P."/>
            <person name="Nusbaum C."/>
            <person name="Oome S."/>
            <person name="Phillips A.J."/>
            <person name="van Rooyen D."/>
            <person name="Rzeszutek E."/>
            <person name="Saraiva M."/>
            <person name="Secombes C.J."/>
            <person name="Seidl M.F."/>
            <person name="Snel B."/>
            <person name="Stassen J.H."/>
            <person name="Sykes S."/>
            <person name="Tripathy S."/>
            <person name="van den Berg H."/>
            <person name="Vega-Arreguin J.C."/>
            <person name="Wawra S."/>
            <person name="Young S.K."/>
            <person name="Zeng Q."/>
            <person name="Dieguez-Uribeondo J."/>
            <person name="Russ C."/>
            <person name="Tyler B.M."/>
            <person name="van West P."/>
        </authorList>
    </citation>
    <scope>NUCLEOTIDE SEQUENCE [LARGE SCALE GENOMIC DNA]</scope>
    <source>
        <strain evidence="1 2">CBS 223.65</strain>
    </source>
</reference>
<dbReference type="InterPro" id="IPR040521">
    <property type="entry name" value="KDZ"/>
</dbReference>
<dbReference type="KEGG" id="spar:SPRG_19390"/>
<protein>
    <submittedName>
        <fullName evidence="1">Uncharacterized protein</fullName>
    </submittedName>
</protein>
<dbReference type="RefSeq" id="XP_012196270.1">
    <property type="nucleotide sequence ID" value="XM_012340880.1"/>
</dbReference>
<proteinExistence type="predicted"/>
<evidence type="ECO:0000313" key="1">
    <source>
        <dbReference type="EMBL" id="KDO33211.1"/>
    </source>
</evidence>
<dbReference type="EMBL" id="KK583193">
    <property type="protein sequence ID" value="KDO33211.1"/>
    <property type="molecule type" value="Genomic_DNA"/>
</dbReference>
<evidence type="ECO:0000313" key="2">
    <source>
        <dbReference type="Proteomes" id="UP000030745"/>
    </source>
</evidence>
<dbReference type="Pfam" id="PF18758">
    <property type="entry name" value="KDZ"/>
    <property type="match status" value="1"/>
</dbReference>
<dbReference type="OrthoDB" id="10666366at2759"/>
<dbReference type="Proteomes" id="UP000030745">
    <property type="component" value="Unassembled WGS sequence"/>
</dbReference>
<sequence length="301" mass="33645">MLQSGCAYRKAGNGVSYFGAAKVFFGERPEYEHDVKETIYRPFKHALCQYEKIKHFMTHGRVTEAIVTLFEVNLEDLGFELALINPPVVRVMDACFGYKRLKKQHGSGAAFTDARIGVDGKGLLWSQECTKAVPSSLEESALSRFERVKILAQETAVLDIDKGEKLCYATTVVDDLAKRYKGSKLCISYDIACKLVAHVAKHRKKAPDTVQPDIAVLPALHAYAHNGEAIERIWSDGQANVSDTSRMRPENRRDTLALLFEYQAQRRACSFFADVTESVKKAIEDATVVAGRLRDIPTVRP</sequence>